<evidence type="ECO:0000313" key="14">
    <source>
        <dbReference type="Proteomes" id="UP000177328"/>
    </source>
</evidence>
<protein>
    <recommendedName>
        <fullName evidence="9">Protein translocase subunit SecD</fullName>
    </recommendedName>
</protein>
<evidence type="ECO:0000256" key="4">
    <source>
        <dbReference type="ARBA" id="ARBA00022692"/>
    </source>
</evidence>
<keyword evidence="7 9" id="KW-0811">Translocation</keyword>
<dbReference type="Gene3D" id="1.20.1640.10">
    <property type="entry name" value="Multidrug efflux transporter AcrB transmembrane domain"/>
    <property type="match status" value="1"/>
</dbReference>
<dbReference type="InterPro" id="IPR022646">
    <property type="entry name" value="SecD/SecF_CS"/>
</dbReference>
<reference evidence="13 14" key="1">
    <citation type="journal article" date="2016" name="Nat. Commun.">
        <title>Thousands of microbial genomes shed light on interconnected biogeochemical processes in an aquifer system.</title>
        <authorList>
            <person name="Anantharaman K."/>
            <person name="Brown C.T."/>
            <person name="Hug L.A."/>
            <person name="Sharon I."/>
            <person name="Castelle C.J."/>
            <person name="Probst A.J."/>
            <person name="Thomas B.C."/>
            <person name="Singh A."/>
            <person name="Wilkins M.J."/>
            <person name="Karaoz U."/>
            <person name="Brodie E.L."/>
            <person name="Williams K.H."/>
            <person name="Hubbard S.S."/>
            <person name="Banfield J.F."/>
        </authorList>
    </citation>
    <scope>NUCLEOTIDE SEQUENCE [LARGE SCALE GENOMIC DNA]</scope>
</reference>
<keyword evidence="6 9" id="KW-1133">Transmembrane helix</keyword>
<evidence type="ECO:0000313" key="13">
    <source>
        <dbReference type="EMBL" id="OGE39907.1"/>
    </source>
</evidence>
<dbReference type="GO" id="GO:0043952">
    <property type="term" value="P:protein transport by the Sec complex"/>
    <property type="evidence" value="ECO:0007669"/>
    <property type="project" value="UniProtKB-UniRule"/>
</dbReference>
<dbReference type="EMBL" id="MFDD01000014">
    <property type="protein sequence ID" value="OGE39907.1"/>
    <property type="molecule type" value="Genomic_DNA"/>
</dbReference>
<dbReference type="GO" id="GO:0065002">
    <property type="term" value="P:intracellular protein transmembrane transport"/>
    <property type="evidence" value="ECO:0007669"/>
    <property type="project" value="UniProtKB-UniRule"/>
</dbReference>
<dbReference type="NCBIfam" id="TIGR01129">
    <property type="entry name" value="secD"/>
    <property type="match status" value="1"/>
</dbReference>
<dbReference type="Pfam" id="PF07549">
    <property type="entry name" value="Sec_GG"/>
    <property type="match status" value="1"/>
</dbReference>
<dbReference type="InterPro" id="IPR022813">
    <property type="entry name" value="SecD/SecF_arch_bac"/>
</dbReference>
<dbReference type="SUPFAM" id="SSF82866">
    <property type="entry name" value="Multidrug efflux transporter AcrB transmembrane domain"/>
    <property type="match status" value="1"/>
</dbReference>
<evidence type="ECO:0000256" key="5">
    <source>
        <dbReference type="ARBA" id="ARBA00022927"/>
    </source>
</evidence>
<comment type="function">
    <text evidence="9">Part of the Sec protein translocase complex. Interacts with the SecYEG preprotein conducting channel. SecDF uses the proton motive force (PMF) to complete protein translocation after the ATP-dependent function of SecA.</text>
</comment>
<dbReference type="InterPro" id="IPR005791">
    <property type="entry name" value="SecD"/>
</dbReference>
<dbReference type="PANTHER" id="PTHR30081">
    <property type="entry name" value="PROTEIN-EXPORT MEMBRANE PROTEIN SEC"/>
    <property type="match status" value="1"/>
</dbReference>
<evidence type="ECO:0000256" key="8">
    <source>
        <dbReference type="ARBA" id="ARBA00023136"/>
    </source>
</evidence>
<dbReference type="Proteomes" id="UP000177328">
    <property type="component" value="Unassembled WGS sequence"/>
</dbReference>
<evidence type="ECO:0000256" key="7">
    <source>
        <dbReference type="ARBA" id="ARBA00023010"/>
    </source>
</evidence>
<feature type="domain" description="SecDF P1 head subdomain" evidence="12">
    <location>
        <begin position="153"/>
        <end position="257"/>
    </location>
</feature>
<comment type="subcellular location">
    <subcellularLocation>
        <location evidence="1 9">Cell membrane</location>
        <topology evidence="1 9">Multi-pass membrane protein</topology>
    </subcellularLocation>
</comment>
<evidence type="ECO:0000256" key="1">
    <source>
        <dbReference type="ARBA" id="ARBA00004651"/>
    </source>
</evidence>
<evidence type="ECO:0000259" key="11">
    <source>
        <dbReference type="Pfam" id="PF21760"/>
    </source>
</evidence>
<organism evidence="13 14">
    <name type="scientific">Candidatus Daviesbacteria bacterium RIFCSPHIGHO2_02_FULL_43_12</name>
    <dbReference type="NCBI Taxonomy" id="1797776"/>
    <lineage>
        <taxon>Bacteria</taxon>
        <taxon>Candidatus Daviesiibacteriota</taxon>
    </lineage>
</organism>
<dbReference type="InterPro" id="IPR048634">
    <property type="entry name" value="SecD_SecF_C"/>
</dbReference>
<gene>
    <name evidence="9" type="primary">secD</name>
    <name evidence="13" type="ORF">A3D25_03805</name>
</gene>
<dbReference type="HAMAP" id="MF_01463_B">
    <property type="entry name" value="SecD_B"/>
    <property type="match status" value="1"/>
</dbReference>
<keyword evidence="2 9" id="KW-0813">Transport</keyword>
<dbReference type="AlphaFoldDB" id="A0A1F5KG52"/>
<keyword evidence="8 9" id="KW-0472">Membrane</keyword>
<evidence type="ECO:0000259" key="12">
    <source>
        <dbReference type="Pfam" id="PF22599"/>
    </source>
</evidence>
<dbReference type="InterPro" id="IPR001036">
    <property type="entry name" value="Acrflvin-R"/>
</dbReference>
<evidence type="ECO:0000259" key="10">
    <source>
        <dbReference type="Pfam" id="PF02355"/>
    </source>
</evidence>
<dbReference type="FunFam" id="1.20.1640.10:FF:000004">
    <property type="entry name" value="Protein translocase subunit SecD"/>
    <property type="match status" value="1"/>
</dbReference>
<dbReference type="GO" id="GO:0015450">
    <property type="term" value="F:protein-transporting ATPase activity"/>
    <property type="evidence" value="ECO:0007669"/>
    <property type="project" value="InterPro"/>
</dbReference>
<dbReference type="NCBIfam" id="TIGR00916">
    <property type="entry name" value="2A0604s01"/>
    <property type="match status" value="1"/>
</dbReference>
<sequence length="437" mass="47054">MKSRKFLWVIILAIMVSLWIDLPKLPLEQTVPLTKIKLSELFNKFPLKLGLDLQGGTELVLLADVSKIDNSQKDSALEAARQVIEKRVNLYGVSESVVQSSKLGEQRRILVELPGVSDASKAGELVGKTAQLEFREMPATLSAEASASGLPAIFFAQPTGLTGADLKKAEVTFSGAKGNQSGPQVSLEFTADGAKKFADLTKRNIGKPLPIFLDDQPIQAPVVQTEILGGSAVITGNYTVEEAKSLSIQLNAGALPVPVSVIEQRLIGASLGNESINRSIFAGIIGLSLVIIYMAAYYGFYGLIADAALIIYSLFVLAIFKTGLFLLPPITLTLAGIAGFILSIGMAVDANILIFERMKEERRAGNSPRTSLELGFKRAWSSIRDSNISSLMTAAILYFFGTGLIRGFALTLAIGVLVSMFTAITITRTLLRLMIRK</sequence>
<feature type="transmembrane region" description="Helical" evidence="9">
    <location>
        <begin position="333"/>
        <end position="355"/>
    </location>
</feature>
<feature type="domain" description="Protein export membrane protein SecD/SecF C-terminal" evidence="10">
    <location>
        <begin position="260"/>
        <end position="435"/>
    </location>
</feature>
<accession>A0A1F5KG52</accession>
<feature type="transmembrane region" description="Helical" evidence="9">
    <location>
        <begin position="387"/>
        <end position="405"/>
    </location>
</feature>
<dbReference type="Gene3D" id="3.30.70.3220">
    <property type="match status" value="1"/>
</dbReference>
<evidence type="ECO:0000256" key="2">
    <source>
        <dbReference type="ARBA" id="ARBA00022448"/>
    </source>
</evidence>
<comment type="similarity">
    <text evidence="9">Belongs to the SecD/SecF family. SecD subfamily.</text>
</comment>
<feature type="domain" description="Protein translocase subunit SecDF P1" evidence="11">
    <location>
        <begin position="78"/>
        <end position="137"/>
    </location>
</feature>
<feature type="transmembrane region" description="Helical" evidence="9">
    <location>
        <begin position="280"/>
        <end position="300"/>
    </location>
</feature>
<dbReference type="InterPro" id="IPR054384">
    <property type="entry name" value="SecDF_P1_head"/>
</dbReference>
<dbReference type="Pfam" id="PF21760">
    <property type="entry name" value="SecD_1st"/>
    <property type="match status" value="1"/>
</dbReference>
<dbReference type="InterPro" id="IPR048631">
    <property type="entry name" value="SecD_1st"/>
</dbReference>
<dbReference type="PANTHER" id="PTHR30081:SF1">
    <property type="entry name" value="PROTEIN TRANSLOCASE SUBUNIT SECD"/>
    <property type="match status" value="1"/>
</dbReference>
<feature type="transmembrane region" description="Helical" evidence="9">
    <location>
        <begin position="307"/>
        <end position="327"/>
    </location>
</feature>
<keyword evidence="4 9" id="KW-0812">Transmembrane</keyword>
<dbReference type="InterPro" id="IPR055344">
    <property type="entry name" value="SecD_SecF_C_bact"/>
</dbReference>
<comment type="subunit">
    <text evidence="9">Forms a complex with SecF. Part of the essential Sec protein translocation apparatus which comprises SecA, SecYEG and auxiliary proteins SecDF. Other proteins may also be involved.</text>
</comment>
<comment type="caution">
    <text evidence="13">The sequence shown here is derived from an EMBL/GenBank/DDBJ whole genome shotgun (WGS) entry which is preliminary data.</text>
</comment>
<dbReference type="PRINTS" id="PR00702">
    <property type="entry name" value="ACRIFLAVINRP"/>
</dbReference>
<keyword evidence="5 9" id="KW-0653">Protein transport</keyword>
<evidence type="ECO:0000256" key="6">
    <source>
        <dbReference type="ARBA" id="ARBA00022989"/>
    </source>
</evidence>
<dbReference type="Pfam" id="PF22599">
    <property type="entry name" value="SecDF_P1_head"/>
    <property type="match status" value="1"/>
</dbReference>
<dbReference type="GO" id="GO:0005886">
    <property type="term" value="C:plasma membrane"/>
    <property type="evidence" value="ECO:0007669"/>
    <property type="project" value="UniProtKB-SubCell"/>
</dbReference>
<evidence type="ECO:0000256" key="9">
    <source>
        <dbReference type="HAMAP-Rule" id="MF_01463"/>
    </source>
</evidence>
<name>A0A1F5KG52_9BACT</name>
<proteinExistence type="inferred from homology"/>
<evidence type="ECO:0000256" key="3">
    <source>
        <dbReference type="ARBA" id="ARBA00022475"/>
    </source>
</evidence>
<keyword evidence="3 9" id="KW-1003">Cell membrane</keyword>
<feature type="transmembrane region" description="Helical" evidence="9">
    <location>
        <begin position="411"/>
        <end position="431"/>
    </location>
</feature>
<dbReference type="GO" id="GO:0006605">
    <property type="term" value="P:protein targeting"/>
    <property type="evidence" value="ECO:0007669"/>
    <property type="project" value="UniProtKB-UniRule"/>
</dbReference>
<comment type="caution">
    <text evidence="9">Lacks conserved residue(s) required for the propagation of feature annotation.</text>
</comment>
<dbReference type="Pfam" id="PF02355">
    <property type="entry name" value="SecD_SecF_C"/>
    <property type="match status" value="1"/>
</dbReference>